<dbReference type="EMBL" id="GBXM01062465">
    <property type="protein sequence ID" value="JAH46112.1"/>
    <property type="molecule type" value="Transcribed_RNA"/>
</dbReference>
<accession>A0A0E9SXX5</accession>
<name>A0A0E9SXX5_ANGAN</name>
<protein>
    <submittedName>
        <fullName evidence="1">Uncharacterized protein</fullName>
    </submittedName>
</protein>
<sequence>MLIKNQSTNRLCSKESAPHYTDPCIECQIFPPHLYSAIPKNKIN</sequence>
<reference evidence="1" key="1">
    <citation type="submission" date="2014-11" db="EMBL/GenBank/DDBJ databases">
        <authorList>
            <person name="Amaro Gonzalez C."/>
        </authorList>
    </citation>
    <scope>NUCLEOTIDE SEQUENCE</scope>
</reference>
<reference evidence="1" key="2">
    <citation type="journal article" date="2015" name="Fish Shellfish Immunol.">
        <title>Early steps in the European eel (Anguilla anguilla)-Vibrio vulnificus interaction in the gills: Role of the RtxA13 toxin.</title>
        <authorList>
            <person name="Callol A."/>
            <person name="Pajuelo D."/>
            <person name="Ebbesson L."/>
            <person name="Teles M."/>
            <person name="MacKenzie S."/>
            <person name="Amaro C."/>
        </authorList>
    </citation>
    <scope>NUCLEOTIDE SEQUENCE</scope>
</reference>
<dbReference type="AlphaFoldDB" id="A0A0E9SXX5"/>
<organism evidence="1">
    <name type="scientific">Anguilla anguilla</name>
    <name type="common">European freshwater eel</name>
    <name type="synonym">Muraena anguilla</name>
    <dbReference type="NCBI Taxonomy" id="7936"/>
    <lineage>
        <taxon>Eukaryota</taxon>
        <taxon>Metazoa</taxon>
        <taxon>Chordata</taxon>
        <taxon>Craniata</taxon>
        <taxon>Vertebrata</taxon>
        <taxon>Euteleostomi</taxon>
        <taxon>Actinopterygii</taxon>
        <taxon>Neopterygii</taxon>
        <taxon>Teleostei</taxon>
        <taxon>Anguilliformes</taxon>
        <taxon>Anguillidae</taxon>
        <taxon>Anguilla</taxon>
    </lineage>
</organism>
<evidence type="ECO:0000313" key="1">
    <source>
        <dbReference type="EMBL" id="JAH46112.1"/>
    </source>
</evidence>
<proteinExistence type="predicted"/>